<name>A0ABU0XK43_9MICO</name>
<feature type="active site" description="Proton acceptor" evidence="8">
    <location>
        <position position="73"/>
    </location>
</feature>
<dbReference type="CDD" id="cd01065">
    <property type="entry name" value="NAD_bind_Shikimate_DH"/>
    <property type="match status" value="1"/>
</dbReference>
<feature type="binding site" evidence="8">
    <location>
        <position position="257"/>
    </location>
    <ligand>
        <name>shikimate</name>
        <dbReference type="ChEBI" id="CHEBI:36208"/>
    </ligand>
</feature>
<comment type="catalytic activity">
    <reaction evidence="7 8">
        <text>shikimate + NADP(+) = 3-dehydroshikimate + NADPH + H(+)</text>
        <dbReference type="Rhea" id="RHEA:17737"/>
        <dbReference type="ChEBI" id="CHEBI:15378"/>
        <dbReference type="ChEBI" id="CHEBI:16630"/>
        <dbReference type="ChEBI" id="CHEBI:36208"/>
        <dbReference type="ChEBI" id="CHEBI:57783"/>
        <dbReference type="ChEBI" id="CHEBI:58349"/>
        <dbReference type="EC" id="1.1.1.25"/>
    </reaction>
</comment>
<evidence type="ECO:0000313" key="14">
    <source>
        <dbReference type="Proteomes" id="UP001230289"/>
    </source>
</evidence>
<evidence type="ECO:0000259" key="10">
    <source>
        <dbReference type="Pfam" id="PF01488"/>
    </source>
</evidence>
<dbReference type="Pfam" id="PF08501">
    <property type="entry name" value="Shikimate_dh_N"/>
    <property type="match status" value="1"/>
</dbReference>
<evidence type="ECO:0000256" key="4">
    <source>
        <dbReference type="ARBA" id="ARBA00022857"/>
    </source>
</evidence>
<feature type="domain" description="SDH C-terminal" evidence="12">
    <location>
        <begin position="250"/>
        <end position="279"/>
    </location>
</feature>
<evidence type="ECO:0000256" key="2">
    <source>
        <dbReference type="ARBA" id="ARBA00012962"/>
    </source>
</evidence>
<evidence type="ECO:0000256" key="7">
    <source>
        <dbReference type="ARBA" id="ARBA00049442"/>
    </source>
</evidence>
<keyword evidence="14" id="KW-1185">Reference proteome</keyword>
<dbReference type="EMBL" id="JAVFCB010000011">
    <property type="protein sequence ID" value="MDQ4215502.1"/>
    <property type="molecule type" value="Genomic_DNA"/>
</dbReference>
<evidence type="ECO:0000259" key="12">
    <source>
        <dbReference type="Pfam" id="PF18317"/>
    </source>
</evidence>
<comment type="caution">
    <text evidence="13">The sequence shown here is derived from an EMBL/GenBank/DDBJ whole genome shotgun (WGS) entry which is preliminary data.</text>
</comment>
<gene>
    <name evidence="8 13" type="primary">aroE</name>
    <name evidence="13" type="ORF">RBR11_16410</name>
</gene>
<dbReference type="Pfam" id="PF18317">
    <property type="entry name" value="SDH_C"/>
    <property type="match status" value="1"/>
</dbReference>
<comment type="similarity">
    <text evidence="8">Belongs to the shikimate dehydrogenase family.</text>
</comment>
<feature type="binding site" evidence="8">
    <location>
        <position position="94"/>
    </location>
    <ligand>
        <name>shikimate</name>
        <dbReference type="ChEBI" id="CHEBI:36208"/>
    </ligand>
</feature>
<evidence type="ECO:0000256" key="1">
    <source>
        <dbReference type="ARBA" id="ARBA00004871"/>
    </source>
</evidence>
<keyword evidence="5 8" id="KW-0560">Oxidoreductase</keyword>
<feature type="binding site" evidence="8">
    <location>
        <position position="227"/>
    </location>
    <ligand>
        <name>NADP(+)</name>
        <dbReference type="ChEBI" id="CHEBI:58349"/>
    </ligand>
</feature>
<dbReference type="InterPro" id="IPR036291">
    <property type="entry name" value="NAD(P)-bd_dom_sf"/>
</dbReference>
<dbReference type="RefSeq" id="WP_308490456.1">
    <property type="nucleotide sequence ID" value="NZ_JAVFCB010000011.1"/>
</dbReference>
<dbReference type="HAMAP" id="MF_00222">
    <property type="entry name" value="Shikimate_DH_AroE"/>
    <property type="match status" value="1"/>
</dbReference>
<dbReference type="PANTHER" id="PTHR21089:SF1">
    <property type="entry name" value="BIFUNCTIONAL 3-DEHYDROQUINATE DEHYDRATASE_SHIKIMATE DEHYDROGENASE, CHLOROPLASTIC"/>
    <property type="match status" value="1"/>
</dbReference>
<evidence type="ECO:0000313" key="13">
    <source>
        <dbReference type="EMBL" id="MDQ4215502.1"/>
    </source>
</evidence>
<dbReference type="InterPro" id="IPR006151">
    <property type="entry name" value="Shikm_DH/Glu-tRNA_Rdtase"/>
</dbReference>
<comment type="function">
    <text evidence="8">Involved in the biosynthesis of the chorismate, which leads to the biosynthesis of aromatic amino acids. Catalyzes the reversible NADPH linked reduction of 3-dehydroshikimate (DHSA) to yield shikimate (SA).</text>
</comment>
<feature type="binding site" evidence="8">
    <location>
        <position position="250"/>
    </location>
    <ligand>
        <name>NADP(+)</name>
        <dbReference type="ChEBI" id="CHEBI:58349"/>
    </ligand>
</feature>
<feature type="binding site" evidence="8">
    <location>
        <position position="109"/>
    </location>
    <ligand>
        <name>shikimate</name>
        <dbReference type="ChEBI" id="CHEBI:36208"/>
    </ligand>
</feature>
<comment type="subunit">
    <text evidence="8">Homodimer.</text>
</comment>
<dbReference type="PANTHER" id="PTHR21089">
    <property type="entry name" value="SHIKIMATE DEHYDROGENASE"/>
    <property type="match status" value="1"/>
</dbReference>
<feature type="domain" description="Quinate/shikimate 5-dehydrogenase/glutamyl-tRNA reductase" evidence="10">
    <location>
        <begin position="125"/>
        <end position="172"/>
    </location>
</feature>
<keyword evidence="4 8" id="KW-0521">NADP</keyword>
<comment type="pathway">
    <text evidence="1 8">Metabolic intermediate biosynthesis; chorismate biosynthesis; chorismate from D-erythrose 4-phosphate and phosphoenolpyruvate: step 4/7.</text>
</comment>
<dbReference type="GO" id="GO:0004764">
    <property type="term" value="F:shikimate 3-dehydrogenase (NADP+) activity"/>
    <property type="evidence" value="ECO:0007669"/>
    <property type="project" value="UniProtKB-EC"/>
</dbReference>
<dbReference type="SUPFAM" id="SSF51735">
    <property type="entry name" value="NAD(P)-binding Rossmann-fold domains"/>
    <property type="match status" value="1"/>
</dbReference>
<evidence type="ECO:0000259" key="11">
    <source>
        <dbReference type="Pfam" id="PF08501"/>
    </source>
</evidence>
<feature type="domain" description="Shikimate dehydrogenase substrate binding N-terminal" evidence="11">
    <location>
        <begin position="26"/>
        <end position="96"/>
    </location>
</feature>
<dbReference type="SUPFAM" id="SSF53223">
    <property type="entry name" value="Aminoacid dehydrogenase-like, N-terminal domain"/>
    <property type="match status" value="1"/>
</dbReference>
<dbReference type="InterPro" id="IPR022893">
    <property type="entry name" value="Shikimate_DH_fam"/>
</dbReference>
<dbReference type="EC" id="1.1.1.25" evidence="2 8"/>
<dbReference type="InterPro" id="IPR046346">
    <property type="entry name" value="Aminoacid_DH-like_N_sf"/>
</dbReference>
<feature type="region of interest" description="Disordered" evidence="9">
    <location>
        <begin position="1"/>
        <end position="20"/>
    </location>
</feature>
<dbReference type="InterPro" id="IPR013708">
    <property type="entry name" value="Shikimate_DH-bd_N"/>
</dbReference>
<dbReference type="InterPro" id="IPR011342">
    <property type="entry name" value="Shikimate_DH"/>
</dbReference>
<dbReference type="Gene3D" id="3.40.50.720">
    <property type="entry name" value="NAD(P)-binding Rossmann-like Domain"/>
    <property type="match status" value="1"/>
</dbReference>
<evidence type="ECO:0000256" key="9">
    <source>
        <dbReference type="SAM" id="MobiDB-lite"/>
    </source>
</evidence>
<evidence type="ECO:0000256" key="6">
    <source>
        <dbReference type="ARBA" id="ARBA00023141"/>
    </source>
</evidence>
<dbReference type="InterPro" id="IPR041121">
    <property type="entry name" value="SDH_C"/>
</dbReference>
<evidence type="ECO:0000256" key="3">
    <source>
        <dbReference type="ARBA" id="ARBA00022605"/>
    </source>
</evidence>
<organism evidence="13 14">
    <name type="scientific">Microbacterium capsulatum</name>
    <dbReference type="NCBI Taxonomy" id="3041921"/>
    <lineage>
        <taxon>Bacteria</taxon>
        <taxon>Bacillati</taxon>
        <taxon>Actinomycetota</taxon>
        <taxon>Actinomycetes</taxon>
        <taxon>Micrococcales</taxon>
        <taxon>Microbacteriaceae</taxon>
        <taxon>Microbacterium</taxon>
    </lineage>
</organism>
<comment type="caution">
    <text evidence="8">Lacks conserved residue(s) required for the propagation of feature annotation.</text>
</comment>
<feature type="binding site" evidence="8">
    <location>
        <position position="69"/>
    </location>
    <ligand>
        <name>shikimate</name>
        <dbReference type="ChEBI" id="CHEBI:36208"/>
    </ligand>
</feature>
<reference evidence="13 14" key="1">
    <citation type="submission" date="2023-08" db="EMBL/GenBank/DDBJ databases">
        <title>Microbacterium sp. nov., isolated from a waste landfill.</title>
        <authorList>
            <person name="Wen W."/>
        </authorList>
    </citation>
    <scope>NUCLEOTIDE SEQUENCE [LARGE SCALE GENOMIC DNA]</scope>
    <source>
        <strain evidence="13 14">ASV81</strain>
    </source>
</reference>
<accession>A0ABU0XK43</accession>
<protein>
    <recommendedName>
        <fullName evidence="2 8">Shikimate dehydrogenase (NADP(+))</fullName>
        <shortName evidence="8">SDH</shortName>
        <ecNumber evidence="2 8">1.1.1.25</ecNumber>
    </recommendedName>
</protein>
<evidence type="ECO:0000256" key="5">
    <source>
        <dbReference type="ARBA" id="ARBA00023002"/>
    </source>
</evidence>
<sequence>MPEPSPLQPALTGSFSSPAGGNPTGAMVEAAFAHHGVPARYVNCDVPPPRLPDAVRGAVAMGWTGFNLSLPNKQAVIPLLDGLAPSAALIGAVNCVQVTDRGLIGHNTDGEGFVQALRERRDPRGLHAVVFGAGGAARAIAVELALAGVARLTIVNRRVERAEEIVRIVQDSSATSAAAVAWAGSFALPADTDVVVNGTSIGLAPDVDARVDVVADTILPGMLVCDVIPNPPDTVLLREARTHGAETLDGRSMLVNQAAINLGLWMGLDPDRAVMRAALDTAIGDGRHPTS</sequence>
<dbReference type="Gene3D" id="3.40.50.10860">
    <property type="entry name" value="Leucine Dehydrogenase, chain A, domain 1"/>
    <property type="match status" value="1"/>
</dbReference>
<keyword evidence="3 8" id="KW-0028">Amino-acid biosynthesis</keyword>
<dbReference type="Proteomes" id="UP001230289">
    <property type="component" value="Unassembled WGS sequence"/>
</dbReference>
<dbReference type="NCBIfam" id="TIGR00507">
    <property type="entry name" value="aroE"/>
    <property type="match status" value="1"/>
</dbReference>
<proteinExistence type="inferred from homology"/>
<keyword evidence="6 8" id="KW-0057">Aromatic amino acid biosynthesis</keyword>
<dbReference type="Pfam" id="PF01488">
    <property type="entry name" value="Shikimate_DH"/>
    <property type="match status" value="1"/>
</dbReference>
<evidence type="ECO:0000256" key="8">
    <source>
        <dbReference type="HAMAP-Rule" id="MF_00222"/>
    </source>
</evidence>
<feature type="binding site" evidence="8">
    <location>
        <begin position="132"/>
        <end position="136"/>
    </location>
    <ligand>
        <name>NADP(+)</name>
        <dbReference type="ChEBI" id="CHEBI:58349"/>
    </ligand>
</feature>